<evidence type="ECO:0000256" key="3">
    <source>
        <dbReference type="ARBA" id="ARBA00022618"/>
    </source>
</evidence>
<dbReference type="GO" id="GO:0008094">
    <property type="term" value="F:ATP-dependent activity, acting on DNA"/>
    <property type="evidence" value="ECO:0007669"/>
    <property type="project" value="TreeGrafter"/>
</dbReference>
<dbReference type="OrthoDB" id="413460at2759"/>
<dbReference type="FunFam" id="3.40.50.10810:FF:000042">
    <property type="entry name" value="SNF2 family helicase-like protein"/>
    <property type="match status" value="1"/>
</dbReference>
<feature type="region of interest" description="Disordered" evidence="10">
    <location>
        <begin position="70"/>
        <end position="92"/>
    </location>
</feature>
<keyword evidence="6" id="KW-0469">Meiosis</keyword>
<dbReference type="SMART" id="SM00490">
    <property type="entry name" value="HELICc"/>
    <property type="match status" value="1"/>
</dbReference>
<reference evidence="13" key="1">
    <citation type="submission" date="2021-04" db="EMBL/GenBank/DDBJ databases">
        <authorList>
            <person name="Chebbi M.A.C M."/>
        </authorList>
    </citation>
    <scope>NUCLEOTIDE SEQUENCE</scope>
</reference>
<dbReference type="GO" id="GO:0051301">
    <property type="term" value="P:cell division"/>
    <property type="evidence" value="ECO:0007669"/>
    <property type="project" value="UniProtKB-KW"/>
</dbReference>
<dbReference type="GO" id="GO:0005634">
    <property type="term" value="C:nucleus"/>
    <property type="evidence" value="ECO:0007669"/>
    <property type="project" value="TreeGrafter"/>
</dbReference>
<dbReference type="CDD" id="cd18000">
    <property type="entry name" value="DEXHc_ERCC6"/>
    <property type="match status" value="1"/>
</dbReference>
<dbReference type="EMBL" id="CAJNRD030001119">
    <property type="protein sequence ID" value="CAG5089209.1"/>
    <property type="molecule type" value="Genomic_DNA"/>
</dbReference>
<dbReference type="PROSITE" id="PS51192">
    <property type="entry name" value="HELICASE_ATP_BIND_1"/>
    <property type="match status" value="1"/>
</dbReference>
<dbReference type="GO" id="GO:0005524">
    <property type="term" value="F:ATP binding"/>
    <property type="evidence" value="ECO:0007669"/>
    <property type="project" value="InterPro"/>
</dbReference>
<dbReference type="Gene3D" id="3.40.50.10810">
    <property type="entry name" value="Tandem AAA-ATPase domain"/>
    <property type="match status" value="1"/>
</dbReference>
<sequence length="923" mass="105369">MNKDDEATADDQVNDMREVVQIRSEASIHQEFSHQIELKSKYSLNKTDIKETDHHLENVELDRRVQVGEITPFEAESQKKKDSPSTFNSTTGLLDLEKYLKRQAEVAAKRKQLLKLKVAKSNQTKGNLNGKFNKKRVKKRKSSESSNTSSSTILPNEDATDREVIIESHTTSTRLVNNTKDIENESGSEYVPSNDDSEEDEYKVPKAKKKRLSIESSKKIRILDDGDESLYKKRVNERMKSSGLHDTSLRTVDNLFKVPRILWKKLFEYQKVSVRWLWELHSRGLGGLLGDEMGLGKTVQVIAFFAGLDCSELLSDGGRFRGLGPTLIVCPATLLEQWVQHFHDWWPVLRVVTLHHSGTHQGDPEDLLESLKTGGVLLTSYSGVLNHAELLVPFKWHYVVLDEGHKIRNPQAKVTKVVKKFCTPHRLLLTGSPMQNSLKELWSLFDFILPGKLGTIDAFIEHCATPITKGGYSNASALQEATALQVATMLKDAISPYMLRRTKNDVQDHINLPKKNEQVLFCSLTKEQTDLYKKFLKSECVSSVLHDKANGGDNRYRAKLLVALTALRKLCNHPDLFIYSQNEESDEEIDTCENIDIEKFGYWKRSGKMTVVKSLLKIWKSQGHRVLIFTQSRQMLHVLEALIQQEKYTYLRLDGLTPMNERQRAIRRFNENDSYFVFISTTRVGGLGVNLTGANRVIIYDPDWNPATDAQARERAWRIGQEKQVTIYRLITAGTIEEKIYHRQIFKLLLSNRVLDDPCQRRLFQTSDLTELFNLNEPIDGTATESDRLFGDSNLKDNKKHLSSSKKSKSKRLSPRKEKKISALFEGEQVSCLIGRRLGQSEESSSSLSKTTIVDDDNYVLQKLFSKTNISSTLSHEKILSSAKVDPSTTTPMQKVARETAQESMDFVRQSRKWCWRPSWDPV</sequence>
<dbReference type="InterPro" id="IPR038718">
    <property type="entry name" value="SNF2-like_sf"/>
</dbReference>
<dbReference type="PROSITE" id="PS51194">
    <property type="entry name" value="HELICASE_CTER"/>
    <property type="match status" value="1"/>
</dbReference>
<dbReference type="InterPro" id="IPR049730">
    <property type="entry name" value="SNF2/RAD54-like_C"/>
</dbReference>
<evidence type="ECO:0000256" key="4">
    <source>
        <dbReference type="ARBA" id="ARBA00022776"/>
    </source>
</evidence>
<evidence type="ECO:0000259" key="11">
    <source>
        <dbReference type="PROSITE" id="PS51192"/>
    </source>
</evidence>
<dbReference type="GO" id="GO:0006283">
    <property type="term" value="P:transcription-coupled nucleotide-excision repair"/>
    <property type="evidence" value="ECO:0007669"/>
    <property type="project" value="TreeGrafter"/>
</dbReference>
<dbReference type="InterPro" id="IPR001650">
    <property type="entry name" value="Helicase_C-like"/>
</dbReference>
<feature type="domain" description="Helicase ATP-binding" evidence="11">
    <location>
        <begin position="278"/>
        <end position="451"/>
    </location>
</feature>
<protein>
    <recommendedName>
        <fullName evidence="2">DNA repair and recombination protein RAD54-like</fullName>
    </recommendedName>
    <alternativeName>
        <fullName evidence="9">Protein okra</fullName>
    </alternativeName>
</protein>
<dbReference type="InterPro" id="IPR014001">
    <property type="entry name" value="Helicase_ATP-bd"/>
</dbReference>
<evidence type="ECO:0000259" key="12">
    <source>
        <dbReference type="PROSITE" id="PS51194"/>
    </source>
</evidence>
<dbReference type="Pfam" id="PF00176">
    <property type="entry name" value="SNF2-rel_dom"/>
    <property type="match status" value="1"/>
</dbReference>
<dbReference type="AlphaFoldDB" id="A0A8J2HEE2"/>
<dbReference type="Pfam" id="PF00271">
    <property type="entry name" value="Helicase_C"/>
    <property type="match status" value="1"/>
</dbReference>
<dbReference type="InterPro" id="IPR050496">
    <property type="entry name" value="SNF2_RAD54_helicase_repair"/>
</dbReference>
<dbReference type="CDD" id="cd18793">
    <property type="entry name" value="SF2_C_SNF"/>
    <property type="match status" value="1"/>
</dbReference>
<feature type="compositionally biased region" description="Polar residues" evidence="10">
    <location>
        <begin position="168"/>
        <end position="179"/>
    </location>
</feature>
<keyword evidence="7" id="KW-0131">Cell cycle</keyword>
<feature type="compositionally biased region" description="Basic residues" evidence="10">
    <location>
        <begin position="798"/>
        <end position="819"/>
    </location>
</feature>
<keyword evidence="14" id="KW-1185">Reference proteome</keyword>
<feature type="compositionally biased region" description="Basic and acidic residues" evidence="10">
    <location>
        <begin position="785"/>
        <end position="797"/>
    </location>
</feature>
<dbReference type="PANTHER" id="PTHR45629:SF7">
    <property type="entry name" value="DNA EXCISION REPAIR PROTEIN ERCC-6-RELATED"/>
    <property type="match status" value="1"/>
</dbReference>
<feature type="compositionally biased region" description="Basic residues" evidence="10">
    <location>
        <begin position="132"/>
        <end position="141"/>
    </location>
</feature>
<dbReference type="PANTHER" id="PTHR45629">
    <property type="entry name" value="SNF2/RAD54 FAMILY MEMBER"/>
    <property type="match status" value="1"/>
</dbReference>
<feature type="domain" description="Helicase C-terminal" evidence="12">
    <location>
        <begin position="611"/>
        <end position="770"/>
    </location>
</feature>
<evidence type="ECO:0000256" key="1">
    <source>
        <dbReference type="ARBA" id="ARBA00011467"/>
    </source>
</evidence>
<accession>A0A8J2HEE2</accession>
<keyword evidence="4" id="KW-0498">Mitosis</keyword>
<feature type="region of interest" description="Disordered" evidence="10">
    <location>
        <begin position="118"/>
        <end position="203"/>
    </location>
</feature>
<comment type="function">
    <text evidence="8">Involved in mitotic DNA repair and meiotic recombination. Functions in the recombinational DNA repair pathway. Essential for interhomolog gene conversion (GC), but may have a less important role in intersister GC than spn-A/Rad51. In the presence of DNA, spn-A/Rad51 enhances the ATPase activity of okr/Rad54.</text>
</comment>
<comment type="caution">
    <text evidence="13">The sequence shown here is derived from an EMBL/GenBank/DDBJ whole genome shotgun (WGS) entry which is preliminary data.</text>
</comment>
<proteinExistence type="predicted"/>
<gene>
    <name evidence="13" type="ORF">HICCMSTLAB_LOCUS5144</name>
</gene>
<evidence type="ECO:0000313" key="14">
    <source>
        <dbReference type="Proteomes" id="UP000786811"/>
    </source>
</evidence>
<evidence type="ECO:0000256" key="6">
    <source>
        <dbReference type="ARBA" id="ARBA00023254"/>
    </source>
</evidence>
<evidence type="ECO:0000256" key="2">
    <source>
        <dbReference type="ARBA" id="ARBA00015341"/>
    </source>
</evidence>
<dbReference type="SUPFAM" id="SSF52540">
    <property type="entry name" value="P-loop containing nucleoside triphosphate hydrolases"/>
    <property type="match status" value="2"/>
</dbReference>
<name>A0A8J2HEE2_COTCN</name>
<dbReference type="Proteomes" id="UP000786811">
    <property type="component" value="Unassembled WGS sequence"/>
</dbReference>
<evidence type="ECO:0000256" key="7">
    <source>
        <dbReference type="ARBA" id="ARBA00023306"/>
    </source>
</evidence>
<evidence type="ECO:0000256" key="8">
    <source>
        <dbReference type="ARBA" id="ARBA00024776"/>
    </source>
</evidence>
<feature type="region of interest" description="Disordered" evidence="10">
    <location>
        <begin position="785"/>
        <end position="819"/>
    </location>
</feature>
<evidence type="ECO:0000256" key="10">
    <source>
        <dbReference type="SAM" id="MobiDB-lite"/>
    </source>
</evidence>
<dbReference type="GO" id="GO:0051321">
    <property type="term" value="P:meiotic cell cycle"/>
    <property type="evidence" value="ECO:0007669"/>
    <property type="project" value="UniProtKB-KW"/>
</dbReference>
<dbReference type="SMART" id="SM00487">
    <property type="entry name" value="DEXDc"/>
    <property type="match status" value="1"/>
</dbReference>
<dbReference type="InterPro" id="IPR000330">
    <property type="entry name" value="SNF2_N"/>
</dbReference>
<dbReference type="Gene3D" id="3.40.50.300">
    <property type="entry name" value="P-loop containing nucleotide triphosphate hydrolases"/>
    <property type="match status" value="1"/>
</dbReference>
<organism evidence="13 14">
    <name type="scientific">Cotesia congregata</name>
    <name type="common">Parasitoid wasp</name>
    <name type="synonym">Apanteles congregatus</name>
    <dbReference type="NCBI Taxonomy" id="51543"/>
    <lineage>
        <taxon>Eukaryota</taxon>
        <taxon>Metazoa</taxon>
        <taxon>Ecdysozoa</taxon>
        <taxon>Arthropoda</taxon>
        <taxon>Hexapoda</taxon>
        <taxon>Insecta</taxon>
        <taxon>Pterygota</taxon>
        <taxon>Neoptera</taxon>
        <taxon>Endopterygota</taxon>
        <taxon>Hymenoptera</taxon>
        <taxon>Apocrita</taxon>
        <taxon>Ichneumonoidea</taxon>
        <taxon>Braconidae</taxon>
        <taxon>Microgastrinae</taxon>
        <taxon>Cotesia</taxon>
    </lineage>
</organism>
<keyword evidence="5" id="KW-0378">Hydrolase</keyword>
<dbReference type="InterPro" id="IPR027417">
    <property type="entry name" value="P-loop_NTPase"/>
</dbReference>
<dbReference type="GO" id="GO:0016787">
    <property type="term" value="F:hydrolase activity"/>
    <property type="evidence" value="ECO:0007669"/>
    <property type="project" value="UniProtKB-KW"/>
</dbReference>
<evidence type="ECO:0000313" key="13">
    <source>
        <dbReference type="EMBL" id="CAG5089209.1"/>
    </source>
</evidence>
<keyword evidence="3" id="KW-0132">Cell division</keyword>
<comment type="subunit">
    <text evidence="1">Interacts (via N-terminus) with spn-A/Rad51.</text>
</comment>
<evidence type="ECO:0000256" key="9">
    <source>
        <dbReference type="ARBA" id="ARBA00029956"/>
    </source>
</evidence>
<evidence type="ECO:0000256" key="5">
    <source>
        <dbReference type="ARBA" id="ARBA00022801"/>
    </source>
</evidence>